<evidence type="ECO:0000259" key="7">
    <source>
        <dbReference type="PROSITE" id="PS50850"/>
    </source>
</evidence>
<dbReference type="Proteomes" id="UP000613401">
    <property type="component" value="Unassembled WGS sequence"/>
</dbReference>
<dbReference type="GO" id="GO:0005351">
    <property type="term" value="F:carbohydrate:proton symporter activity"/>
    <property type="evidence" value="ECO:0007669"/>
    <property type="project" value="TreeGrafter"/>
</dbReference>
<keyword evidence="3 6" id="KW-0812">Transmembrane</keyword>
<evidence type="ECO:0000256" key="1">
    <source>
        <dbReference type="ARBA" id="ARBA00004141"/>
    </source>
</evidence>
<comment type="similarity">
    <text evidence="2">Belongs to the major facilitator superfamily. Sugar transporter (TC 2.A.1.1) family.</text>
</comment>
<dbReference type="AlphaFoldDB" id="A0A8H4CVV0"/>
<evidence type="ECO:0000256" key="2">
    <source>
        <dbReference type="ARBA" id="ARBA00010992"/>
    </source>
</evidence>
<dbReference type="PROSITE" id="PS50850">
    <property type="entry name" value="MFS"/>
    <property type="match status" value="1"/>
</dbReference>
<feature type="domain" description="Major facilitator superfamily (MFS) profile" evidence="7">
    <location>
        <begin position="1"/>
        <end position="484"/>
    </location>
</feature>
<evidence type="ECO:0000313" key="8">
    <source>
        <dbReference type="EMBL" id="KAF3811105.1"/>
    </source>
</evidence>
<feature type="transmembrane region" description="Helical" evidence="6">
    <location>
        <begin position="462"/>
        <end position="480"/>
    </location>
</feature>
<dbReference type="SUPFAM" id="SSF103473">
    <property type="entry name" value="MFS general substrate transporter"/>
    <property type="match status" value="1"/>
</dbReference>
<dbReference type="Gene3D" id="1.20.1250.20">
    <property type="entry name" value="MFS general substrate transporter like domains"/>
    <property type="match status" value="1"/>
</dbReference>
<keyword evidence="4 6" id="KW-1133">Transmembrane helix</keyword>
<evidence type="ECO:0000256" key="4">
    <source>
        <dbReference type="ARBA" id="ARBA00022989"/>
    </source>
</evidence>
<feature type="transmembrane region" description="Helical" evidence="6">
    <location>
        <begin position="67"/>
        <end position="87"/>
    </location>
</feature>
<dbReference type="EMBL" id="WVTB01000008">
    <property type="protein sequence ID" value="KAF3811105.1"/>
    <property type="molecule type" value="Genomic_DNA"/>
</dbReference>
<dbReference type="Pfam" id="PF00083">
    <property type="entry name" value="Sugar_tr"/>
    <property type="match status" value="1"/>
</dbReference>
<dbReference type="InterPro" id="IPR005828">
    <property type="entry name" value="MFS_sugar_transport-like"/>
</dbReference>
<proteinExistence type="inferred from homology"/>
<protein>
    <submittedName>
        <fullName evidence="8">Hexose transporter 2</fullName>
    </submittedName>
</protein>
<organism evidence="8 9">
    <name type="scientific">Colletotrichum gloeosporioides</name>
    <name type="common">Anthracnose fungus</name>
    <name type="synonym">Glomerella cingulata</name>
    <dbReference type="NCBI Taxonomy" id="474922"/>
    <lineage>
        <taxon>Eukaryota</taxon>
        <taxon>Fungi</taxon>
        <taxon>Dikarya</taxon>
        <taxon>Ascomycota</taxon>
        <taxon>Pezizomycotina</taxon>
        <taxon>Sordariomycetes</taxon>
        <taxon>Hypocreomycetidae</taxon>
        <taxon>Glomerellales</taxon>
        <taxon>Glomerellaceae</taxon>
        <taxon>Colletotrichum</taxon>
        <taxon>Colletotrichum gloeosporioides species complex</taxon>
    </lineage>
</organism>
<feature type="transmembrane region" description="Helical" evidence="6">
    <location>
        <begin position="172"/>
        <end position="193"/>
    </location>
</feature>
<evidence type="ECO:0000256" key="6">
    <source>
        <dbReference type="SAM" id="Phobius"/>
    </source>
</evidence>
<dbReference type="InterPro" id="IPR050360">
    <property type="entry name" value="MFS_Sugar_Transporters"/>
</dbReference>
<feature type="transmembrane region" description="Helical" evidence="6">
    <location>
        <begin position="431"/>
        <end position="450"/>
    </location>
</feature>
<keyword evidence="9" id="KW-1185">Reference proteome</keyword>
<gene>
    <name evidence="8" type="ORF">GCG54_00010441</name>
</gene>
<name>A0A8H4CVV0_COLGL</name>
<dbReference type="PANTHER" id="PTHR48022">
    <property type="entry name" value="PLASTIDIC GLUCOSE TRANSPORTER 4"/>
    <property type="match status" value="1"/>
</dbReference>
<dbReference type="RefSeq" id="XP_045270264.1">
    <property type="nucleotide sequence ID" value="XM_045410366.1"/>
</dbReference>
<dbReference type="InterPro" id="IPR020846">
    <property type="entry name" value="MFS_dom"/>
</dbReference>
<dbReference type="GeneID" id="69017569"/>
<dbReference type="PANTHER" id="PTHR48022:SF77">
    <property type="entry name" value="MAJOR FACILITATOR SUPERFAMILY (MFS) PROFILE DOMAIN-CONTAINING PROTEIN"/>
    <property type="match status" value="1"/>
</dbReference>
<evidence type="ECO:0000256" key="5">
    <source>
        <dbReference type="ARBA" id="ARBA00023136"/>
    </source>
</evidence>
<feature type="transmembrane region" description="Helical" evidence="6">
    <location>
        <begin position="12"/>
        <end position="30"/>
    </location>
</feature>
<comment type="caution">
    <text evidence="8">The sequence shown here is derived from an EMBL/GenBank/DDBJ whole genome shotgun (WGS) entry which is preliminary data.</text>
</comment>
<feature type="transmembrane region" description="Helical" evidence="6">
    <location>
        <begin position="360"/>
        <end position="380"/>
    </location>
</feature>
<reference evidence="8" key="2">
    <citation type="submission" date="2020-03" db="EMBL/GenBank/DDBJ databases">
        <authorList>
            <person name="Fu F.-F."/>
            <person name="Chen J."/>
        </authorList>
    </citation>
    <scope>NUCLEOTIDE SEQUENCE</scope>
    <source>
        <strain evidence="8">Lc1</strain>
    </source>
</reference>
<accession>A0A8H4CVV0</accession>
<dbReference type="GO" id="GO:0016020">
    <property type="term" value="C:membrane"/>
    <property type="evidence" value="ECO:0007669"/>
    <property type="project" value="UniProtKB-SubCell"/>
</dbReference>
<feature type="transmembrane region" description="Helical" evidence="6">
    <location>
        <begin position="386"/>
        <end position="410"/>
    </location>
</feature>
<reference evidence="8" key="1">
    <citation type="journal article" date="2020" name="Phytopathology">
        <title>Genome sequence and comparative analysis of Colletotrichum gloeosporioides isolated from Liriodendron leaves.</title>
        <authorList>
            <person name="Fu F.F."/>
            <person name="Hao Z."/>
            <person name="Wang P."/>
            <person name="Lu Y."/>
            <person name="Xue L.J."/>
            <person name="Wei G."/>
            <person name="Tian Y."/>
            <person name="Baishi H."/>
            <person name="Xu H."/>
            <person name="Shi J."/>
            <person name="Cheng T."/>
            <person name="Wang G."/>
            <person name="Yi Y."/>
            <person name="Chen J."/>
        </authorList>
    </citation>
    <scope>NUCLEOTIDE SEQUENCE</scope>
    <source>
        <strain evidence="8">Lc1</strain>
    </source>
</reference>
<evidence type="ECO:0000313" key="9">
    <source>
        <dbReference type="Proteomes" id="UP000613401"/>
    </source>
</evidence>
<feature type="transmembrane region" description="Helical" evidence="6">
    <location>
        <begin position="311"/>
        <end position="331"/>
    </location>
</feature>
<keyword evidence="5 6" id="KW-0472">Membrane</keyword>
<evidence type="ECO:0000256" key="3">
    <source>
        <dbReference type="ARBA" id="ARBA00022692"/>
    </source>
</evidence>
<sequence>MAPNRILKHFNRTLAVAFTVVAISTFNYGFDNAGYSTTQAMDAFQKQFGDQDPATGKWKIPPTWLSLFNSLNYIGFAAGVIIGSLVSARWGRRWCMFGMSAWAVIPATIALTSSTREQIMAARILNFYQSEIVPSEIRGFAVGSYQFSLMFGTLIVNSVCRGTSTLDGNASWRIPMGLFYVIPVIVMCLIFFIPEVIPRSSTVGCTKTNLLEKSPRWLLTQDRVEEAHASLKKLRVGTITDAEIDEQFAALQYALKQEVEQGKYWELFKGVNLKRTAVVMVMNFFQQATGQAFASTYGAIVIKDIGTVNPFTMTIVNAIVNLVMVFIGLYLTDRVGRRYVLSLSSKSWWTNVDEHDYSPLLLIGAVLQFAAIVTMGSLGTVSHPSFAIKTGIVAMLTVFAASYVLAWAPLNYVVSTEIPALRLRDASQRTASMVNVLANFLVNFSIPHLLYTPGAGLGSKVGFIFAGILVLAFVFTWFCIPECKGKSLEQIDRMFNEGVPLRKFGKYKPEDMYQASTEDGEKAGVIVTARHEEKA</sequence>
<dbReference type="InterPro" id="IPR036259">
    <property type="entry name" value="MFS_trans_sf"/>
</dbReference>
<comment type="subcellular location">
    <subcellularLocation>
        <location evidence="1">Membrane</location>
        <topology evidence="1">Multi-pass membrane protein</topology>
    </subcellularLocation>
</comment>
<feature type="transmembrane region" description="Helical" evidence="6">
    <location>
        <begin position="140"/>
        <end position="160"/>
    </location>
</feature>